<sequence>MSTNRYVMGLFKEESSVAAAIDALRSSPWELCRVHGPYPSHSILHALRFKKSRVGYFTLAGGIFGFFFGYALSIYSSVQWNLIVSGKPVVSLIPFFVVGYEMTILFGILGTVLGILIYARIPEFKSLKGIYDPRCSGDRFGVVAGCEAGKEEALSAFLADLGAEIRRFDVSAGNDRTAEALRT</sequence>
<protein>
    <recommendedName>
        <fullName evidence="4">Quinol:cytochrome c oxidoreductase membrane protein</fullName>
    </recommendedName>
</protein>
<keyword evidence="1" id="KW-1133">Transmembrane helix</keyword>
<name>S7U075_DESML</name>
<comment type="caution">
    <text evidence="2">The sequence shown here is derived from an EMBL/GenBank/DDBJ whole genome shotgun (WGS) entry which is preliminary data.</text>
</comment>
<dbReference type="InterPro" id="IPR021776">
    <property type="entry name" value="ActD"/>
</dbReference>
<evidence type="ECO:0000313" key="3">
    <source>
        <dbReference type="Proteomes" id="UP000014977"/>
    </source>
</evidence>
<reference evidence="2 3" key="1">
    <citation type="journal article" date="2013" name="Genome Announc.">
        <title>Draft genome sequences for three mercury-methylating, sulfate-reducing bacteria.</title>
        <authorList>
            <person name="Brown S.D."/>
            <person name="Hurt R.A.Jr."/>
            <person name="Gilmour C.C."/>
            <person name="Elias D.A."/>
        </authorList>
    </citation>
    <scope>NUCLEOTIDE SEQUENCE [LARGE SCALE GENOMIC DNA]</scope>
    <source>
        <strain evidence="2 3">DSM 2059</strain>
    </source>
</reference>
<keyword evidence="1" id="KW-0812">Transmembrane</keyword>
<evidence type="ECO:0008006" key="4">
    <source>
        <dbReference type="Google" id="ProtNLM"/>
    </source>
</evidence>
<evidence type="ECO:0000256" key="1">
    <source>
        <dbReference type="SAM" id="Phobius"/>
    </source>
</evidence>
<evidence type="ECO:0000313" key="2">
    <source>
        <dbReference type="EMBL" id="EPR42390.1"/>
    </source>
</evidence>
<accession>S7U075</accession>
<dbReference type="PANTHER" id="PTHR40394">
    <property type="entry name" value="LIPOPROTEIN-RELATED"/>
    <property type="match status" value="1"/>
</dbReference>
<dbReference type="RefSeq" id="WP_020876048.1">
    <property type="nucleotide sequence ID" value="NZ_ATHJ01000066.1"/>
</dbReference>
<dbReference type="Pfam" id="PF11821">
    <property type="entry name" value="ActD"/>
    <property type="match status" value="1"/>
</dbReference>
<keyword evidence="1" id="KW-0472">Membrane</keyword>
<gene>
    <name evidence="2" type="ORF">dsmv_1664</name>
</gene>
<dbReference type="EMBL" id="ATHJ01000066">
    <property type="protein sequence ID" value="EPR42390.1"/>
    <property type="molecule type" value="Genomic_DNA"/>
</dbReference>
<proteinExistence type="predicted"/>
<dbReference type="AlphaFoldDB" id="S7U075"/>
<dbReference type="eggNOG" id="COG2010">
    <property type="taxonomic scope" value="Bacteria"/>
</dbReference>
<dbReference type="STRING" id="897.B2D07_12780"/>
<dbReference type="PANTHER" id="PTHR40394:SF2">
    <property type="entry name" value="QUINOL:CYTOCHROME C OXIDOREDUCTASE MEMBRANE PROTEIN"/>
    <property type="match status" value="1"/>
</dbReference>
<feature type="transmembrane region" description="Helical" evidence="1">
    <location>
        <begin position="54"/>
        <end position="75"/>
    </location>
</feature>
<organism evidence="2 3">
    <name type="scientific">Desulfococcus multivorans DSM 2059</name>
    <dbReference type="NCBI Taxonomy" id="1121405"/>
    <lineage>
        <taxon>Bacteria</taxon>
        <taxon>Pseudomonadati</taxon>
        <taxon>Thermodesulfobacteriota</taxon>
        <taxon>Desulfobacteria</taxon>
        <taxon>Desulfobacterales</taxon>
        <taxon>Desulfococcaceae</taxon>
        <taxon>Desulfococcus</taxon>
    </lineage>
</organism>
<feature type="transmembrane region" description="Helical" evidence="1">
    <location>
        <begin position="95"/>
        <end position="119"/>
    </location>
</feature>
<keyword evidence="3" id="KW-1185">Reference proteome</keyword>
<dbReference type="Proteomes" id="UP000014977">
    <property type="component" value="Unassembled WGS sequence"/>
</dbReference>